<keyword evidence="6 11" id="KW-0378">Hydrolase</keyword>
<keyword evidence="18" id="KW-1185">Reference proteome</keyword>
<organism evidence="17 18">
    <name type="scientific">Setaria viridis</name>
    <name type="common">Green bristlegrass</name>
    <name type="synonym">Setaria italica subsp. viridis</name>
    <dbReference type="NCBI Taxonomy" id="4556"/>
    <lineage>
        <taxon>Eukaryota</taxon>
        <taxon>Viridiplantae</taxon>
        <taxon>Streptophyta</taxon>
        <taxon>Embryophyta</taxon>
        <taxon>Tracheophyta</taxon>
        <taxon>Spermatophyta</taxon>
        <taxon>Magnoliopsida</taxon>
        <taxon>Liliopsida</taxon>
        <taxon>Poales</taxon>
        <taxon>Poaceae</taxon>
        <taxon>PACMAD clade</taxon>
        <taxon>Panicoideae</taxon>
        <taxon>Panicodae</taxon>
        <taxon>Paniceae</taxon>
        <taxon>Cenchrinae</taxon>
        <taxon>Setaria</taxon>
    </lineage>
</organism>
<feature type="domain" description="Helicase ATP-binding" evidence="14">
    <location>
        <begin position="585"/>
        <end position="754"/>
    </location>
</feature>
<feature type="compositionally biased region" description="Basic and acidic residues" evidence="13">
    <location>
        <begin position="1424"/>
        <end position="1434"/>
    </location>
</feature>
<dbReference type="SMART" id="SM00487">
    <property type="entry name" value="DEXDc"/>
    <property type="match status" value="1"/>
</dbReference>
<dbReference type="CDD" id="cd18793">
    <property type="entry name" value="SF2_C_SNF"/>
    <property type="match status" value="1"/>
</dbReference>
<feature type="compositionally biased region" description="Gly residues" evidence="13">
    <location>
        <begin position="9"/>
        <end position="21"/>
    </location>
</feature>
<feature type="compositionally biased region" description="Basic residues" evidence="13">
    <location>
        <begin position="1411"/>
        <end position="1423"/>
    </location>
</feature>
<feature type="region of interest" description="Disordered" evidence="13">
    <location>
        <begin position="1"/>
        <end position="21"/>
    </location>
</feature>
<dbReference type="Gene3D" id="3.40.50.300">
    <property type="entry name" value="P-loop containing nucleotide triphosphate hydrolases"/>
    <property type="match status" value="1"/>
</dbReference>
<evidence type="ECO:0000256" key="12">
    <source>
        <dbReference type="SAM" id="Coils"/>
    </source>
</evidence>
<evidence type="ECO:0000259" key="16">
    <source>
        <dbReference type="PROSITE" id="PS51413"/>
    </source>
</evidence>
<keyword evidence="5 11" id="KW-0227">DNA damage</keyword>
<dbReference type="GO" id="GO:0031011">
    <property type="term" value="C:Ino80 complex"/>
    <property type="evidence" value="ECO:0007669"/>
    <property type="project" value="UniProtKB-UniRule"/>
</dbReference>
<evidence type="ECO:0000256" key="2">
    <source>
        <dbReference type="ARBA" id="ARBA00007025"/>
    </source>
</evidence>
<comment type="subunit">
    <text evidence="11">Component of the INO80 chromatin-remodeling complex.</text>
</comment>
<dbReference type="Gene3D" id="3.40.50.10810">
    <property type="entry name" value="Tandem AAA-ATPase domain"/>
    <property type="match status" value="1"/>
</dbReference>
<evidence type="ECO:0000256" key="10">
    <source>
        <dbReference type="ARBA" id="ARBA00023242"/>
    </source>
</evidence>
<feature type="region of interest" description="Disordered" evidence="13">
    <location>
        <begin position="46"/>
        <end position="99"/>
    </location>
</feature>
<evidence type="ECO:0000256" key="11">
    <source>
        <dbReference type="RuleBase" id="RU368001"/>
    </source>
</evidence>
<dbReference type="InterPro" id="IPR027417">
    <property type="entry name" value="P-loop_NTPase"/>
</dbReference>
<dbReference type="FunFam" id="3.40.50.300:FF:001066">
    <property type="entry name" value="DNA helicase INO80-like protein"/>
    <property type="match status" value="1"/>
</dbReference>
<dbReference type="GO" id="GO:0006281">
    <property type="term" value="P:DNA repair"/>
    <property type="evidence" value="ECO:0007669"/>
    <property type="project" value="UniProtKB-UniRule"/>
</dbReference>
<reference evidence="17 18" key="1">
    <citation type="submission" date="2019-03" db="EMBL/GenBank/DDBJ databases">
        <title>WGS assembly of Setaria viridis.</title>
        <authorList>
            <person name="Huang P."/>
            <person name="Jenkins J."/>
            <person name="Grimwood J."/>
            <person name="Barry K."/>
            <person name="Healey A."/>
            <person name="Mamidi S."/>
            <person name="Sreedasyam A."/>
            <person name="Shu S."/>
            <person name="Feldman M."/>
            <person name="Wu J."/>
            <person name="Yu Y."/>
            <person name="Chen C."/>
            <person name="Johnson J."/>
            <person name="Rokhsar D."/>
            <person name="Baxter I."/>
            <person name="Schmutz J."/>
            <person name="Brutnell T."/>
            <person name="Kellogg E."/>
        </authorList>
    </citation>
    <scope>NUCLEOTIDE SEQUENCE [LARGE SCALE GENOMIC DNA]</scope>
    <source>
        <strain evidence="18">cv. A10</strain>
    </source>
</reference>
<feature type="coiled-coil region" evidence="12">
    <location>
        <begin position="423"/>
        <end position="462"/>
    </location>
</feature>
<feature type="compositionally biased region" description="Basic and acidic residues" evidence="13">
    <location>
        <begin position="1448"/>
        <end position="1458"/>
    </location>
</feature>
<comment type="subcellular location">
    <subcellularLocation>
        <location evidence="1 11">Nucleus</location>
    </subcellularLocation>
</comment>
<dbReference type="InterPro" id="IPR038718">
    <property type="entry name" value="SNF2-like_sf"/>
</dbReference>
<dbReference type="Pfam" id="PF00176">
    <property type="entry name" value="SNF2-rel_dom"/>
    <property type="match status" value="1"/>
</dbReference>
<evidence type="ECO:0000256" key="5">
    <source>
        <dbReference type="ARBA" id="ARBA00022763"/>
    </source>
</evidence>
<feature type="compositionally biased region" description="Low complexity" evidence="13">
    <location>
        <begin position="47"/>
        <end position="62"/>
    </location>
</feature>
<evidence type="ECO:0000313" key="18">
    <source>
        <dbReference type="Proteomes" id="UP000298652"/>
    </source>
</evidence>
<feature type="compositionally biased region" description="Acidic residues" evidence="13">
    <location>
        <begin position="480"/>
        <end position="496"/>
    </location>
</feature>
<feature type="region of interest" description="Disordered" evidence="13">
    <location>
        <begin position="125"/>
        <end position="148"/>
    </location>
</feature>
<dbReference type="PROSITE" id="PS51413">
    <property type="entry name" value="DBINO"/>
    <property type="match status" value="1"/>
</dbReference>
<dbReference type="PANTHER" id="PTHR45685:SF2">
    <property type="entry name" value="CHROMATIN-REMODELING ATPASE INO80"/>
    <property type="match status" value="1"/>
</dbReference>
<evidence type="ECO:0000256" key="1">
    <source>
        <dbReference type="ARBA" id="ARBA00004123"/>
    </source>
</evidence>
<dbReference type="GO" id="GO:0003677">
    <property type="term" value="F:DNA binding"/>
    <property type="evidence" value="ECO:0007669"/>
    <property type="project" value="UniProtKB-UniRule"/>
</dbReference>
<dbReference type="InterPro" id="IPR050520">
    <property type="entry name" value="INO80/SWR1_helicase"/>
</dbReference>
<evidence type="ECO:0000256" key="7">
    <source>
        <dbReference type="ARBA" id="ARBA00022840"/>
    </source>
</evidence>
<dbReference type="InterPro" id="IPR014001">
    <property type="entry name" value="Helicase_ATP-bd"/>
</dbReference>
<dbReference type="GO" id="GO:0005524">
    <property type="term" value="F:ATP binding"/>
    <property type="evidence" value="ECO:0007669"/>
    <property type="project" value="UniProtKB-UniRule"/>
</dbReference>
<dbReference type="FunFam" id="3.40.50.10810:FF:000006">
    <property type="entry name" value="Putative DNA helicase INO80"/>
    <property type="match status" value="1"/>
</dbReference>
<evidence type="ECO:0000256" key="6">
    <source>
        <dbReference type="ARBA" id="ARBA00022801"/>
    </source>
</evidence>
<evidence type="ECO:0000259" key="14">
    <source>
        <dbReference type="PROSITE" id="PS51192"/>
    </source>
</evidence>
<feature type="domain" description="DBINO" evidence="16">
    <location>
        <begin position="351"/>
        <end position="476"/>
    </location>
</feature>
<dbReference type="EC" id="3.6.4.-" evidence="11"/>
<protein>
    <recommendedName>
        <fullName evidence="3 11">Chromatin-remodeling ATPase INO80</fullName>
        <ecNumber evidence="11">3.6.4.-</ecNumber>
    </recommendedName>
</protein>
<evidence type="ECO:0000259" key="15">
    <source>
        <dbReference type="PROSITE" id="PS51194"/>
    </source>
</evidence>
<dbReference type="Gramene" id="TKV96080">
    <property type="protein sequence ID" value="TKV96080"/>
    <property type="gene ID" value="SEVIR_9G406300v2"/>
</dbReference>
<keyword evidence="7 11" id="KW-0067">ATP-binding</keyword>
<comment type="similarity">
    <text evidence="2 11">Belongs to the SNF2/RAD54 helicase family.</text>
</comment>
<dbReference type="OMA" id="FWKKNER"/>
<keyword evidence="12" id="KW-0175">Coiled coil</keyword>
<dbReference type="PANTHER" id="PTHR45685">
    <property type="entry name" value="HELICASE SRCAP-RELATED"/>
    <property type="match status" value="1"/>
</dbReference>
<sequence length="1509" mass="171388">MDPRRAPPRGGGANGGGGGGLSYSALFNLEPLLNFRVPVPEDLARYGHSSPNGSGSSEGHGSLLDQYNGINDASHGLHRKRKRHLDGASDDDEADGYSNRITEEHYRTMLSEHVQKYRRSKFKEGAFGSDPPRVASPQIKDKNGGKKTMKHISDFRNVATLDEVEASHEYSGIECIKTYGGFNKLVASLDSTYLDMGDNIRYSIPEGYDKLASSLNLPVSSDIRVEEHFLKGMLDLRTLAAMLGTDQKFEASNRGGLSEPLPQFESLQERVKVQKFSLQVTEDPFAIPEGAAGRIRRFIISEAGNLQVHYVKVLEKGDTYEIIERSLPKKQIIKKEPSVIVKEEAEKTYKLWQSLATKSIPKHHRNFNALLKKRQVDAKRFSDSCQREVKLKVSRSLKLMRCAAIRTRKLARDMLIFWKRVDKEQYELRKKEEREAAEALKREEELREAKRQQQRLNFLLSQTELYSHFMQNKTGASAPPDEEDVPDEDEEEDPEEAQLKREALRAAQHAVSQQKMKTNAFDSEIVRLRQTSESGLPTDDSSSMDPSKIDLLHPSTMPEKSSVQTPELFKGVLKEYQLKGLQWLVNCYEQGLNGILADEMGLGKTVQAMAFLSHLAEDKNIWGPFLVVAPASVVNNWAEELIRFCPDLKILPYWGPERIVLRKNINPKRLYRRDASFHILITNYQILVNEEKLLRRVKWQYMVLDEAQAIKSSSSQRWKTLLSFNCRNRLLLTGTPIQNNMAELWALLHFIMPTLFDSHEQFNEWFSKGIEGHAEHGGALNEHQLSRLHAILKPFMLRRVKIDVIAEMTKKKEEIVPCKLSSRQQVFYQAIKNKISLNELLDGSRGNLNDKKLLSLMNIVMQLRKVCNHPELFERNEGSSYFYFADIPNSLLSPPFGELQDVYYAGKRNPITFEIPKLVYEGIIRNMEISGNGCGFRSGYLNRLFNIFLPSNIHCSAIPEASSSDVSVLSSGVFGFTRLSNISPVEASFLATSSLFERLAFLAMQLNRNYTDEIMDAFIDSEGPDVFSQNDSTSIRAVARLLSSTKTKPSFLRTKIGTGPGDCPYEALVLSHHDRLASNIRLLRSAYAFIPPARAPPINVWCADRNFAYKFTDEMHDPWAKKLFLGFARTSEFNGPRQPAGLHPLIQELHTDLPVLEPMLQLPYRIFGSSPPMSNFDPAKMLTDSGKLHTLDMLLRRLRAEGHRVLLFAQMTKMLDILEDYMNFRKFKYFRLDGSSAISDRRDMVRDFQNRNDVFVFLLSTRAGGLGINLTAADTVIFYEIDWNPTQDQQAMDRTHRLGQTKEVTVYRLICKDTIEEKILQRAKQKNAVQELVMKGKHVQDDHLMRQEDVVSLLLDDTQIAHKLKEISMQAKDRQKKRRAKGIKVDKEGDLTLEDLDDATAEAVDQDNATNKKKKSSHKKHSRTHDNDNVDKNGEAPTGGDLTGSGHAENEQIAEPRPKRSKRLMKGMSDDKEPAAAADHEKPADEVENHTGHEYDDTEEVQDGVKSTE</sequence>
<dbReference type="Proteomes" id="UP000298652">
    <property type="component" value="Chromosome 9"/>
</dbReference>
<keyword evidence="10" id="KW-0539">Nucleus</keyword>
<evidence type="ECO:0000256" key="13">
    <source>
        <dbReference type="SAM" id="MobiDB-lite"/>
    </source>
</evidence>
<dbReference type="GO" id="GO:0016887">
    <property type="term" value="F:ATP hydrolysis activity"/>
    <property type="evidence" value="ECO:0007669"/>
    <property type="project" value="TreeGrafter"/>
</dbReference>
<feature type="region of interest" description="Disordered" evidence="13">
    <location>
        <begin position="472"/>
        <end position="516"/>
    </location>
</feature>
<keyword evidence="4" id="KW-0547">Nucleotide-binding</keyword>
<dbReference type="PROSITE" id="PS51194">
    <property type="entry name" value="HELICASE_CTER"/>
    <property type="match status" value="1"/>
</dbReference>
<comment type="domain">
    <text evidence="11">The DBINO region is involved in binding to DNA.</text>
</comment>
<dbReference type="SMART" id="SM00490">
    <property type="entry name" value="HELICc"/>
    <property type="match status" value="1"/>
</dbReference>
<accession>A0A4U6T3A7</accession>
<dbReference type="InterPro" id="IPR020838">
    <property type="entry name" value="DBINO"/>
</dbReference>
<dbReference type="InterPro" id="IPR001650">
    <property type="entry name" value="Helicase_C-like"/>
</dbReference>
<keyword evidence="9 11" id="KW-0234">DNA repair</keyword>
<dbReference type="SUPFAM" id="SSF52540">
    <property type="entry name" value="P-loop containing nucleoside triphosphate hydrolases"/>
    <property type="match status" value="2"/>
</dbReference>
<comment type="catalytic activity">
    <reaction evidence="11">
        <text>ATP + H2O = ADP + phosphate + H(+)</text>
        <dbReference type="Rhea" id="RHEA:13065"/>
        <dbReference type="ChEBI" id="CHEBI:15377"/>
        <dbReference type="ChEBI" id="CHEBI:15378"/>
        <dbReference type="ChEBI" id="CHEBI:30616"/>
        <dbReference type="ChEBI" id="CHEBI:43474"/>
        <dbReference type="ChEBI" id="CHEBI:456216"/>
    </reaction>
</comment>
<dbReference type="Gramene" id="TKV96079">
    <property type="protein sequence ID" value="TKV96079"/>
    <property type="gene ID" value="SEVIR_9G406300v2"/>
</dbReference>
<name>A0A4U6T3A7_SETVI</name>
<dbReference type="Pfam" id="PF00271">
    <property type="entry name" value="Helicase_C"/>
    <property type="match status" value="1"/>
</dbReference>
<feature type="domain" description="Helicase C-terminal" evidence="15">
    <location>
        <begin position="1190"/>
        <end position="1340"/>
    </location>
</feature>
<evidence type="ECO:0000256" key="8">
    <source>
        <dbReference type="ARBA" id="ARBA00023125"/>
    </source>
</evidence>
<dbReference type="PROSITE" id="PS51192">
    <property type="entry name" value="HELICASE_ATP_BIND_1"/>
    <property type="match status" value="1"/>
</dbReference>
<comment type="function">
    <text evidence="11">ATPase component of the INO80 complex which remodels chromatin by shifting nucleosomes and is involved in DNA repair.</text>
</comment>
<dbReference type="EMBL" id="CM016560">
    <property type="protein sequence ID" value="TKV96079.1"/>
    <property type="molecule type" value="Genomic_DNA"/>
</dbReference>
<gene>
    <name evidence="17" type="ORF">SEVIR_9G406300v2</name>
</gene>
<feature type="region of interest" description="Disordered" evidence="13">
    <location>
        <begin position="1402"/>
        <end position="1509"/>
    </location>
</feature>
<dbReference type="GO" id="GO:0042393">
    <property type="term" value="F:histone binding"/>
    <property type="evidence" value="ECO:0007669"/>
    <property type="project" value="TreeGrafter"/>
</dbReference>
<evidence type="ECO:0000256" key="9">
    <source>
        <dbReference type="ARBA" id="ARBA00023204"/>
    </source>
</evidence>
<evidence type="ECO:0000256" key="3">
    <source>
        <dbReference type="ARBA" id="ARBA00019805"/>
    </source>
</evidence>
<dbReference type="InterPro" id="IPR049730">
    <property type="entry name" value="SNF2/RAD54-like_C"/>
</dbReference>
<proteinExistence type="inferred from homology"/>
<dbReference type="EMBL" id="CM016560">
    <property type="protein sequence ID" value="TKV96080.1"/>
    <property type="molecule type" value="Genomic_DNA"/>
</dbReference>
<feature type="compositionally biased region" description="Basic and acidic residues" evidence="13">
    <location>
        <begin position="1468"/>
        <end position="1495"/>
    </location>
</feature>
<dbReference type="GO" id="GO:0006338">
    <property type="term" value="P:chromatin remodeling"/>
    <property type="evidence" value="ECO:0007669"/>
    <property type="project" value="UniProtKB-UniRule"/>
</dbReference>
<evidence type="ECO:0000256" key="4">
    <source>
        <dbReference type="ARBA" id="ARBA00022741"/>
    </source>
</evidence>
<dbReference type="Pfam" id="PF13892">
    <property type="entry name" value="DBINO"/>
    <property type="match status" value="1"/>
</dbReference>
<evidence type="ECO:0000313" key="17">
    <source>
        <dbReference type="EMBL" id="TKV96079.1"/>
    </source>
</evidence>
<dbReference type="InterPro" id="IPR000330">
    <property type="entry name" value="SNF2_N"/>
</dbReference>
<keyword evidence="8 11" id="KW-0238">DNA-binding</keyword>